<evidence type="ECO:0000256" key="6">
    <source>
        <dbReference type="ARBA" id="ARBA00022989"/>
    </source>
</evidence>
<dbReference type="PANTHER" id="PTHR22777:SF15">
    <property type="entry name" value="UPF0053 INNER MEMBRANE PROTEIN YOAE"/>
    <property type="match status" value="1"/>
</dbReference>
<dbReference type="Gene3D" id="3.10.580.10">
    <property type="entry name" value="CBS-domain"/>
    <property type="match status" value="1"/>
</dbReference>
<dbReference type="InterPro" id="IPR000644">
    <property type="entry name" value="CBS_dom"/>
</dbReference>
<proteinExistence type="inferred from homology"/>
<feature type="transmembrane region" description="Helical" evidence="10">
    <location>
        <begin position="155"/>
        <end position="173"/>
    </location>
</feature>
<comment type="caution">
    <text evidence="12">The sequence shown here is derived from an EMBL/GenBank/DDBJ whole genome shotgun (WGS) entry which is preliminary data.</text>
</comment>
<feature type="transmembrane region" description="Helical" evidence="10">
    <location>
        <begin position="214"/>
        <end position="232"/>
    </location>
</feature>
<dbReference type="InterPro" id="IPR005496">
    <property type="entry name" value="Integral_membrane_TerC"/>
</dbReference>
<evidence type="ECO:0000256" key="8">
    <source>
        <dbReference type="ARBA" id="ARBA00023136"/>
    </source>
</evidence>
<dbReference type="Gene3D" id="3.30.465.10">
    <property type="match status" value="1"/>
</dbReference>
<keyword evidence="6 10" id="KW-1133">Transmembrane helix</keyword>
<dbReference type="PROSITE" id="PS51371">
    <property type="entry name" value="CBS"/>
    <property type="match status" value="1"/>
</dbReference>
<feature type="transmembrane region" description="Helical" evidence="10">
    <location>
        <begin position="12"/>
        <end position="34"/>
    </location>
</feature>
<dbReference type="PANTHER" id="PTHR22777">
    <property type="entry name" value="HEMOLYSIN-RELATED"/>
    <property type="match status" value="1"/>
</dbReference>
<keyword evidence="7 9" id="KW-0129">CBS domain</keyword>
<evidence type="ECO:0000256" key="5">
    <source>
        <dbReference type="ARBA" id="ARBA00022737"/>
    </source>
</evidence>
<accession>A0ABS2DW14</accession>
<evidence type="ECO:0000256" key="2">
    <source>
        <dbReference type="ARBA" id="ARBA00006337"/>
    </source>
</evidence>
<keyword evidence="4 10" id="KW-0812">Transmembrane</keyword>
<dbReference type="CDD" id="cd04590">
    <property type="entry name" value="CBS_pair_CorC_HlyC_assoc"/>
    <property type="match status" value="1"/>
</dbReference>
<evidence type="ECO:0000313" key="12">
    <source>
        <dbReference type="EMBL" id="MBM6704933.1"/>
    </source>
</evidence>
<dbReference type="EMBL" id="JACJJC010000027">
    <property type="protein sequence ID" value="MBM6704933.1"/>
    <property type="molecule type" value="Genomic_DNA"/>
</dbReference>
<sequence length="532" mass="58851">MDFLFDPSLWAGLLTLVVLEIVLGIDNLVFIAILAKKLPLHQQNRAVYVGLGLALFLRLALLSIMSWLVSLTAPLFSVWSHPFSARDLILMAGGLFLLYKATTELHERLEAHPHAEEAASEGKSKFWFVIAQILLLDAVFSLDSIITAVGMVDNLSVMVTAVIVAMIVMVAASRPLTAFVNRHPTVVVLCLSFLLMIGLSLIAEGLGFHIPKGYLYAAIGFSIVIEFFNQIANRNSRKHQLRIPFRERTTMAIVGLLEKRPTEAPRTAAEELAPADPQAFGEDERDMVEGVLSLADRSIRVIMTPRAEIGWLNLKKPFEEIVRDAQTLRHSIFPVGDGSLDNLVGYVKAKDFIGLDGDIERLRKLAEKRRPFMVPETVSIIRLVRDIKKSRAPLVLVTDEFGIIQGLVTSHDILESIAGDFPDEGDRRFIQPDPANPDAWLADGAADLLVVRQALGDDRLFDEKDTKDADYVTVAGFLLERFGRLPQAGEAVLECGWRFEAAEIAKNRIASVRIERVKAPEAEDGSSEAATE</sequence>
<feature type="transmembrane region" description="Helical" evidence="10">
    <location>
        <begin position="88"/>
        <end position="105"/>
    </location>
</feature>
<dbReference type="InterPro" id="IPR016169">
    <property type="entry name" value="FAD-bd_PCMH_sub2"/>
</dbReference>
<dbReference type="Pfam" id="PF03471">
    <property type="entry name" value="CorC_HlyC"/>
    <property type="match status" value="1"/>
</dbReference>
<gene>
    <name evidence="12" type="ORF">H6A60_10660</name>
</gene>
<evidence type="ECO:0000256" key="3">
    <source>
        <dbReference type="ARBA" id="ARBA00022475"/>
    </source>
</evidence>
<evidence type="ECO:0000256" key="1">
    <source>
        <dbReference type="ARBA" id="ARBA00004651"/>
    </source>
</evidence>
<evidence type="ECO:0000259" key="11">
    <source>
        <dbReference type="PROSITE" id="PS51371"/>
    </source>
</evidence>
<feature type="transmembrane region" description="Helical" evidence="10">
    <location>
        <begin position="185"/>
        <end position="208"/>
    </location>
</feature>
<feature type="transmembrane region" description="Helical" evidence="10">
    <location>
        <begin position="126"/>
        <end position="149"/>
    </location>
</feature>
<dbReference type="SMART" id="SM01091">
    <property type="entry name" value="CorC_HlyC"/>
    <property type="match status" value="1"/>
</dbReference>
<dbReference type="Proteomes" id="UP000715095">
    <property type="component" value="Unassembled WGS sequence"/>
</dbReference>
<reference evidence="12 13" key="1">
    <citation type="journal article" date="2021" name="Sci. Rep.">
        <title>The distribution of antibiotic resistance genes in chicken gut microbiota commensals.</title>
        <authorList>
            <person name="Juricova H."/>
            <person name="Matiasovicova J."/>
            <person name="Kubasova T."/>
            <person name="Cejkova D."/>
            <person name="Rychlik I."/>
        </authorList>
    </citation>
    <scope>NUCLEOTIDE SEQUENCE [LARGE SCALE GENOMIC DNA]</scope>
    <source>
        <strain evidence="12 13">An829</strain>
    </source>
</reference>
<organism evidence="12 13">
    <name type="scientific">Sutterella massiliensis</name>
    <dbReference type="NCBI Taxonomy" id="1816689"/>
    <lineage>
        <taxon>Bacteria</taxon>
        <taxon>Pseudomonadati</taxon>
        <taxon>Pseudomonadota</taxon>
        <taxon>Betaproteobacteria</taxon>
        <taxon>Burkholderiales</taxon>
        <taxon>Sutterellaceae</taxon>
        <taxon>Sutterella</taxon>
    </lineage>
</organism>
<dbReference type="Pfam" id="PF03741">
    <property type="entry name" value="TerC"/>
    <property type="match status" value="1"/>
</dbReference>
<name>A0ABS2DW14_9BURK</name>
<dbReference type="InterPro" id="IPR044751">
    <property type="entry name" value="Ion_transp-like_CBS"/>
</dbReference>
<feature type="transmembrane region" description="Helical" evidence="10">
    <location>
        <begin position="46"/>
        <end position="68"/>
    </location>
</feature>
<keyword evidence="8 10" id="KW-0472">Membrane</keyword>
<evidence type="ECO:0000256" key="10">
    <source>
        <dbReference type="SAM" id="Phobius"/>
    </source>
</evidence>
<evidence type="ECO:0000256" key="4">
    <source>
        <dbReference type="ARBA" id="ARBA00022692"/>
    </source>
</evidence>
<protein>
    <recommendedName>
        <fullName evidence="11">CBS domain-containing protein</fullName>
    </recommendedName>
</protein>
<keyword evidence="3" id="KW-1003">Cell membrane</keyword>
<dbReference type="Pfam" id="PF00571">
    <property type="entry name" value="CBS"/>
    <property type="match status" value="1"/>
</dbReference>
<comment type="subcellular location">
    <subcellularLocation>
        <location evidence="1">Cell membrane</location>
        <topology evidence="1">Multi-pass membrane protein</topology>
    </subcellularLocation>
</comment>
<feature type="domain" description="CBS" evidence="11">
    <location>
        <begin position="366"/>
        <end position="424"/>
    </location>
</feature>
<dbReference type="InterPro" id="IPR036318">
    <property type="entry name" value="FAD-bd_PCMH-like_sf"/>
</dbReference>
<evidence type="ECO:0000313" key="13">
    <source>
        <dbReference type="Proteomes" id="UP000715095"/>
    </source>
</evidence>
<comment type="similarity">
    <text evidence="2">Belongs to the UPF0053 family.</text>
</comment>
<dbReference type="InterPro" id="IPR005170">
    <property type="entry name" value="Transptr-assoc_dom"/>
</dbReference>
<dbReference type="InterPro" id="IPR046342">
    <property type="entry name" value="CBS_dom_sf"/>
</dbReference>
<dbReference type="SUPFAM" id="SSF56176">
    <property type="entry name" value="FAD-binding/transporter-associated domain-like"/>
    <property type="match status" value="1"/>
</dbReference>
<evidence type="ECO:0000256" key="7">
    <source>
        <dbReference type="ARBA" id="ARBA00023122"/>
    </source>
</evidence>
<evidence type="ECO:0000256" key="9">
    <source>
        <dbReference type="PROSITE-ProRule" id="PRU00703"/>
    </source>
</evidence>
<dbReference type="SUPFAM" id="SSF54631">
    <property type="entry name" value="CBS-domain pair"/>
    <property type="match status" value="1"/>
</dbReference>
<keyword evidence="13" id="KW-1185">Reference proteome</keyword>
<keyword evidence="5" id="KW-0677">Repeat</keyword>